<comment type="caution">
    <text evidence="3">The sequence shown here is derived from an EMBL/GenBank/DDBJ whole genome shotgun (WGS) entry which is preliminary data.</text>
</comment>
<keyword evidence="2" id="KW-0472">Membrane</keyword>
<organism evidence="3 4">
    <name type="scientific">Actinomadura fulvescens</name>
    <dbReference type="NCBI Taxonomy" id="46160"/>
    <lineage>
        <taxon>Bacteria</taxon>
        <taxon>Bacillati</taxon>
        <taxon>Actinomycetota</taxon>
        <taxon>Actinomycetes</taxon>
        <taxon>Streptosporangiales</taxon>
        <taxon>Thermomonosporaceae</taxon>
        <taxon>Actinomadura</taxon>
    </lineage>
</organism>
<gene>
    <name evidence="3" type="ORF">GCM10010411_22320</name>
</gene>
<name>A0ABP6BYD8_9ACTN</name>
<evidence type="ECO:0000256" key="2">
    <source>
        <dbReference type="SAM" id="Phobius"/>
    </source>
</evidence>
<dbReference type="Proteomes" id="UP001501509">
    <property type="component" value="Unassembled WGS sequence"/>
</dbReference>
<feature type="compositionally biased region" description="Low complexity" evidence="1">
    <location>
        <begin position="75"/>
        <end position="90"/>
    </location>
</feature>
<feature type="region of interest" description="Disordered" evidence="1">
    <location>
        <begin position="75"/>
        <end position="114"/>
    </location>
</feature>
<feature type="compositionally biased region" description="Low complexity" evidence="1">
    <location>
        <begin position="97"/>
        <end position="114"/>
    </location>
</feature>
<keyword evidence="4" id="KW-1185">Reference proteome</keyword>
<keyword evidence="2" id="KW-1133">Transmembrane helix</keyword>
<dbReference type="EMBL" id="BAAATD010000002">
    <property type="protein sequence ID" value="GAA2588974.1"/>
    <property type="molecule type" value="Genomic_DNA"/>
</dbReference>
<keyword evidence="2" id="KW-0812">Transmembrane</keyword>
<feature type="transmembrane region" description="Helical" evidence="2">
    <location>
        <begin position="22"/>
        <end position="41"/>
    </location>
</feature>
<evidence type="ECO:0000313" key="3">
    <source>
        <dbReference type="EMBL" id="GAA2588974.1"/>
    </source>
</evidence>
<sequence>MMLGVSGHEQIPAEALEHAGPAALYAVLIGVPVGAVTGFALRRSVTAGWTEVSSIRIAMVLVPLSPTLSLWESAATASSPRSSRESPTSSGAWATATCTLTSRTPSCPPSTTSA</sequence>
<accession>A0ABP6BYD8</accession>
<reference evidence="4" key="1">
    <citation type="journal article" date="2019" name="Int. J. Syst. Evol. Microbiol.">
        <title>The Global Catalogue of Microorganisms (GCM) 10K type strain sequencing project: providing services to taxonomists for standard genome sequencing and annotation.</title>
        <authorList>
            <consortium name="The Broad Institute Genomics Platform"/>
            <consortium name="The Broad Institute Genome Sequencing Center for Infectious Disease"/>
            <person name="Wu L."/>
            <person name="Ma J."/>
        </authorList>
    </citation>
    <scope>NUCLEOTIDE SEQUENCE [LARGE SCALE GENOMIC DNA]</scope>
    <source>
        <strain evidence="4">JCM 6833</strain>
    </source>
</reference>
<proteinExistence type="predicted"/>
<evidence type="ECO:0000313" key="4">
    <source>
        <dbReference type="Proteomes" id="UP001501509"/>
    </source>
</evidence>
<protein>
    <submittedName>
        <fullName evidence="3">Uncharacterized protein</fullName>
    </submittedName>
</protein>
<evidence type="ECO:0000256" key="1">
    <source>
        <dbReference type="SAM" id="MobiDB-lite"/>
    </source>
</evidence>